<dbReference type="InterPro" id="IPR011990">
    <property type="entry name" value="TPR-like_helical_dom_sf"/>
</dbReference>
<accession>A0A397UMF7</accession>
<evidence type="ECO:0000313" key="1">
    <source>
        <dbReference type="EMBL" id="RIB11425.1"/>
    </source>
</evidence>
<proteinExistence type="predicted"/>
<dbReference type="OrthoDB" id="2493660at2759"/>
<name>A0A397UMF7_9GLOM</name>
<dbReference type="Gene3D" id="1.25.40.10">
    <property type="entry name" value="Tetratricopeptide repeat domain"/>
    <property type="match status" value="1"/>
</dbReference>
<dbReference type="Proteomes" id="UP000266673">
    <property type="component" value="Unassembled WGS sequence"/>
</dbReference>
<gene>
    <name evidence="1" type="ORF">C2G38_2203446</name>
</gene>
<comment type="caution">
    <text evidence="1">The sequence shown here is derived from an EMBL/GenBank/DDBJ whole genome shotgun (WGS) entry which is preliminary data.</text>
</comment>
<keyword evidence="2" id="KW-1185">Reference proteome</keyword>
<protein>
    <submittedName>
        <fullName evidence="1">Uncharacterized protein</fullName>
    </submittedName>
</protein>
<evidence type="ECO:0000313" key="2">
    <source>
        <dbReference type="Proteomes" id="UP000266673"/>
    </source>
</evidence>
<dbReference type="AlphaFoldDB" id="A0A397UMF7"/>
<sequence>MEKMLNLMKNGKMVRENKSLYDNNDSLENKNQPNDLQQLLQDMDLVEWLELVNSAFKANRIVDARKLAVASTSLIDLAIFWWKDRKVKADSGNKVQKKTSIKELQKQNVKGPNDDKHEVSSRRVGDRCKQWKEECKTTDSNDTIVPTFFRIFYCYQNEAVVEKEVEKNEPKISVNYQKSERISHGNKAFDLGYGYQNRLKIEKMTSVAGVADMEERRDNDGNDEVIFDQGKADKLCDKKSKAFDNYQKPVNTAHIGATWDLKRCYQKDIDVTKDESKVITHRLDINQVGEINSYEKGIGVEMDGHKTLNFYQRFALDECEAFEGQLKNTKEVLGSTGKGTVKDERMAFKWNLKSAESKKLPESYESFEAAFKMSSCNVLNESAKSNKEGSLNNNDLQEMCDTWMDKVARINDPPSSKKRASEVSYNKRMMRCKDSGYSPSFNNDEVEDIKVNGMLMDDRKVKVELWIFLTLMKLHMMNDLIRRADKDRIGDLVERPFKKNNLGDRGKKKKKK</sequence>
<reference evidence="1 2" key="1">
    <citation type="submission" date="2018-06" db="EMBL/GenBank/DDBJ databases">
        <title>Comparative genomics reveals the genomic features of Rhizophagus irregularis, R. cerebriforme, R. diaphanum and Gigaspora rosea, and their symbiotic lifestyle signature.</title>
        <authorList>
            <person name="Morin E."/>
            <person name="San Clemente H."/>
            <person name="Chen E.C.H."/>
            <person name="De La Providencia I."/>
            <person name="Hainaut M."/>
            <person name="Kuo A."/>
            <person name="Kohler A."/>
            <person name="Murat C."/>
            <person name="Tang N."/>
            <person name="Roy S."/>
            <person name="Loubradou J."/>
            <person name="Henrissat B."/>
            <person name="Grigoriev I.V."/>
            <person name="Corradi N."/>
            <person name="Roux C."/>
            <person name="Martin F.M."/>
        </authorList>
    </citation>
    <scope>NUCLEOTIDE SEQUENCE [LARGE SCALE GENOMIC DNA]</scope>
    <source>
        <strain evidence="1 2">DAOM 194757</strain>
    </source>
</reference>
<dbReference type="EMBL" id="QKWP01001134">
    <property type="protein sequence ID" value="RIB11425.1"/>
    <property type="molecule type" value="Genomic_DNA"/>
</dbReference>
<organism evidence="1 2">
    <name type="scientific">Gigaspora rosea</name>
    <dbReference type="NCBI Taxonomy" id="44941"/>
    <lineage>
        <taxon>Eukaryota</taxon>
        <taxon>Fungi</taxon>
        <taxon>Fungi incertae sedis</taxon>
        <taxon>Mucoromycota</taxon>
        <taxon>Glomeromycotina</taxon>
        <taxon>Glomeromycetes</taxon>
        <taxon>Diversisporales</taxon>
        <taxon>Gigasporaceae</taxon>
        <taxon>Gigaspora</taxon>
    </lineage>
</organism>